<evidence type="ECO:0000256" key="1">
    <source>
        <dbReference type="SAM" id="SignalP"/>
    </source>
</evidence>
<proteinExistence type="predicted"/>
<dbReference type="Proteomes" id="UP000199208">
    <property type="component" value="Unassembled WGS sequence"/>
</dbReference>
<keyword evidence="1" id="KW-0732">Signal</keyword>
<gene>
    <name evidence="2" type="ORF">SAMN03080599_02387</name>
</gene>
<keyword evidence="3" id="KW-1185">Reference proteome</keyword>
<accession>A0A1G5S3F7</accession>
<evidence type="ECO:0000313" key="2">
    <source>
        <dbReference type="EMBL" id="SCZ80667.1"/>
    </source>
</evidence>
<name>A0A1G5S3F7_9FIRM</name>
<evidence type="ECO:0008006" key="4">
    <source>
        <dbReference type="Google" id="ProtNLM"/>
    </source>
</evidence>
<organism evidence="2 3">
    <name type="scientific">Acidaminobacter hydrogenoformans DSM 2784</name>
    <dbReference type="NCBI Taxonomy" id="1120920"/>
    <lineage>
        <taxon>Bacteria</taxon>
        <taxon>Bacillati</taxon>
        <taxon>Bacillota</taxon>
        <taxon>Clostridia</taxon>
        <taxon>Peptostreptococcales</taxon>
        <taxon>Acidaminobacteraceae</taxon>
        <taxon>Acidaminobacter</taxon>
    </lineage>
</organism>
<dbReference type="EMBL" id="FMWL01000013">
    <property type="protein sequence ID" value="SCZ80667.1"/>
    <property type="molecule type" value="Genomic_DNA"/>
</dbReference>
<feature type="signal peptide" evidence="1">
    <location>
        <begin position="1"/>
        <end position="23"/>
    </location>
</feature>
<evidence type="ECO:0000313" key="3">
    <source>
        <dbReference type="Proteomes" id="UP000199208"/>
    </source>
</evidence>
<sequence>MHKSRIALTAAMALLLSQSPVLSLGAETTAHTVTMEESALVSEAWAESVWPSDHWSLPYVRVLVSSQLLSLYEVERLNRMIGPEGLISSASFETYASRTLKTTLPGRVLSSKPITREQLADTLYRMILYSGYEEMPAAEVLDHDQLHWKDADQFSGFGYQASLALRWSGIASGNDGYFNPQRLVTVAEALTTLAKTKATDLRTPLQPAEGCEGAQPEDAVSFEAIFEPASEPIPESGSTEAADGL</sequence>
<reference evidence="2 3" key="1">
    <citation type="submission" date="2016-10" db="EMBL/GenBank/DDBJ databases">
        <authorList>
            <person name="de Groot N.N."/>
        </authorList>
    </citation>
    <scope>NUCLEOTIDE SEQUENCE [LARGE SCALE GENOMIC DNA]</scope>
    <source>
        <strain evidence="2 3">DSM 2784</strain>
    </source>
</reference>
<dbReference type="AlphaFoldDB" id="A0A1G5S3F7"/>
<feature type="chain" id="PRO_5038859582" description="S-layer homology domain-containing protein" evidence="1">
    <location>
        <begin position="24"/>
        <end position="245"/>
    </location>
</feature>
<dbReference type="RefSeq" id="WP_092591784.1">
    <property type="nucleotide sequence ID" value="NZ_FMWL01000013.1"/>
</dbReference>
<protein>
    <recommendedName>
        <fullName evidence="4">S-layer homology domain-containing protein</fullName>
    </recommendedName>
</protein>